<dbReference type="Proteomes" id="UP001066276">
    <property type="component" value="Chromosome 7"/>
</dbReference>
<dbReference type="EMBL" id="JANPWB010000011">
    <property type="protein sequence ID" value="KAJ1131339.1"/>
    <property type="molecule type" value="Genomic_DNA"/>
</dbReference>
<accession>A0AAV7PTX1</accession>
<dbReference type="AlphaFoldDB" id="A0AAV7PTX1"/>
<reference evidence="1" key="1">
    <citation type="journal article" date="2022" name="bioRxiv">
        <title>Sequencing and chromosome-scale assembly of the giantPleurodeles waltlgenome.</title>
        <authorList>
            <person name="Brown T."/>
            <person name="Elewa A."/>
            <person name="Iarovenko S."/>
            <person name="Subramanian E."/>
            <person name="Araus A.J."/>
            <person name="Petzold A."/>
            <person name="Susuki M."/>
            <person name="Suzuki K.-i.T."/>
            <person name="Hayashi T."/>
            <person name="Toyoda A."/>
            <person name="Oliveira C."/>
            <person name="Osipova E."/>
            <person name="Leigh N.D."/>
            <person name="Simon A."/>
            <person name="Yun M.H."/>
        </authorList>
    </citation>
    <scope>NUCLEOTIDE SEQUENCE</scope>
    <source>
        <strain evidence="1">20211129_DDA</strain>
        <tissue evidence="1">Liver</tissue>
    </source>
</reference>
<evidence type="ECO:0000313" key="2">
    <source>
        <dbReference type="Proteomes" id="UP001066276"/>
    </source>
</evidence>
<protein>
    <submittedName>
        <fullName evidence="1">Uncharacterized protein</fullName>
    </submittedName>
</protein>
<comment type="caution">
    <text evidence="1">The sequence shown here is derived from an EMBL/GenBank/DDBJ whole genome shotgun (WGS) entry which is preliminary data.</text>
</comment>
<keyword evidence="2" id="KW-1185">Reference proteome</keyword>
<evidence type="ECO:0000313" key="1">
    <source>
        <dbReference type="EMBL" id="KAJ1131339.1"/>
    </source>
</evidence>
<gene>
    <name evidence="1" type="ORF">NDU88_009676</name>
</gene>
<sequence>MRALDRRAHYRYVLVSTAATRCFKPLLSKRYVEESYMEEDTTTYLPTDNRFCEVMDASIKKAVALASLEKTLLQYVERCIKPLPEREDDQGPSPL</sequence>
<organism evidence="1 2">
    <name type="scientific">Pleurodeles waltl</name>
    <name type="common">Iberian ribbed newt</name>
    <dbReference type="NCBI Taxonomy" id="8319"/>
    <lineage>
        <taxon>Eukaryota</taxon>
        <taxon>Metazoa</taxon>
        <taxon>Chordata</taxon>
        <taxon>Craniata</taxon>
        <taxon>Vertebrata</taxon>
        <taxon>Euteleostomi</taxon>
        <taxon>Amphibia</taxon>
        <taxon>Batrachia</taxon>
        <taxon>Caudata</taxon>
        <taxon>Salamandroidea</taxon>
        <taxon>Salamandridae</taxon>
        <taxon>Pleurodelinae</taxon>
        <taxon>Pleurodeles</taxon>
    </lineage>
</organism>
<name>A0AAV7PTX1_PLEWA</name>
<proteinExistence type="predicted"/>